<keyword evidence="1" id="KW-0812">Transmembrane</keyword>
<dbReference type="Proteomes" id="UP000277811">
    <property type="component" value="Unassembled WGS sequence"/>
</dbReference>
<evidence type="ECO:0000313" key="3">
    <source>
        <dbReference type="Proteomes" id="UP000277811"/>
    </source>
</evidence>
<organism evidence="2 3">
    <name type="scientific">Lucifera butyrica</name>
    <dbReference type="NCBI Taxonomy" id="1351585"/>
    <lineage>
        <taxon>Bacteria</taxon>
        <taxon>Bacillati</taxon>
        <taxon>Bacillota</taxon>
        <taxon>Negativicutes</taxon>
        <taxon>Veillonellales</taxon>
        <taxon>Veillonellaceae</taxon>
        <taxon>Lucifera</taxon>
    </lineage>
</organism>
<protein>
    <submittedName>
        <fullName evidence="2">Uncharacterized protein</fullName>
    </submittedName>
</protein>
<accession>A0A498R641</accession>
<feature type="transmembrane region" description="Helical" evidence="1">
    <location>
        <begin position="20"/>
        <end position="40"/>
    </location>
</feature>
<dbReference type="AlphaFoldDB" id="A0A498R641"/>
<dbReference type="EMBL" id="UPPP01000058">
    <property type="protein sequence ID" value="VBB05712.1"/>
    <property type="molecule type" value="Genomic_DNA"/>
</dbReference>
<evidence type="ECO:0000313" key="2">
    <source>
        <dbReference type="EMBL" id="VBB05712.1"/>
    </source>
</evidence>
<keyword evidence="3" id="KW-1185">Reference proteome</keyword>
<reference evidence="2 3" key="1">
    <citation type="submission" date="2018-06" db="EMBL/GenBank/DDBJ databases">
        <authorList>
            <person name="Strepis N."/>
        </authorList>
    </citation>
    <scope>NUCLEOTIDE SEQUENCE [LARGE SCALE GENOMIC DNA]</scope>
    <source>
        <strain evidence="2">LUCI</strain>
    </source>
</reference>
<name>A0A498R641_9FIRM</name>
<sequence length="179" mass="20511">MTIDKNSRRNSRRRLATRTAIHFVLPFAIQTAIHFVLPLARLPALPLLRRRLAILTAGHGRFFATPAAASHGRFLAFLTAQIAARAPGTKTNFVRKYRNQSNRKTADAVFLLDSYSGHNPGAASSLQRFLRLSQRGNQRLPSRFGRHKLHRRFHLRQHAAGSKLPLRNIFFRFFQTHLR</sequence>
<proteinExistence type="predicted"/>
<keyword evidence="1" id="KW-1133">Transmembrane helix</keyword>
<keyword evidence="1" id="KW-0472">Membrane</keyword>
<gene>
    <name evidence="2" type="ORF">LUCI_0923</name>
</gene>
<evidence type="ECO:0000256" key="1">
    <source>
        <dbReference type="SAM" id="Phobius"/>
    </source>
</evidence>